<dbReference type="OrthoDB" id="27934at2759"/>
<dbReference type="InterPro" id="IPR011990">
    <property type="entry name" value="TPR-like_helical_dom_sf"/>
</dbReference>
<dbReference type="InterPro" id="IPR050767">
    <property type="entry name" value="Sel1_AlgK"/>
</dbReference>
<feature type="region of interest" description="Disordered" evidence="3">
    <location>
        <begin position="128"/>
        <end position="152"/>
    </location>
</feature>
<feature type="region of interest" description="Disordered" evidence="3">
    <location>
        <begin position="1193"/>
        <end position="1241"/>
    </location>
</feature>
<dbReference type="InterPro" id="IPR019734">
    <property type="entry name" value="TPR_rpt"/>
</dbReference>
<feature type="repeat" description="TPR" evidence="2">
    <location>
        <begin position="687"/>
        <end position="720"/>
    </location>
</feature>
<name>A0A316YK65_9BASI</name>
<accession>A0A316YK65</accession>
<dbReference type="AlphaFoldDB" id="A0A316YK65"/>
<feature type="region of interest" description="Disordered" evidence="3">
    <location>
        <begin position="1062"/>
        <end position="1146"/>
    </location>
</feature>
<reference evidence="5 6" key="1">
    <citation type="journal article" date="2018" name="Mol. Biol. Evol.">
        <title>Broad Genomic Sampling Reveals a Smut Pathogenic Ancestry of the Fungal Clade Ustilaginomycotina.</title>
        <authorList>
            <person name="Kijpornyongpan T."/>
            <person name="Mondo S.J."/>
            <person name="Barry K."/>
            <person name="Sandor L."/>
            <person name="Lee J."/>
            <person name="Lipzen A."/>
            <person name="Pangilinan J."/>
            <person name="LaButti K."/>
            <person name="Hainaut M."/>
            <person name="Henrissat B."/>
            <person name="Grigoriev I.V."/>
            <person name="Spatafora J.W."/>
            <person name="Aime M.C."/>
        </authorList>
    </citation>
    <scope>NUCLEOTIDE SEQUENCE [LARGE SCALE GENOMIC DNA]</scope>
    <source>
        <strain evidence="5 6">MCA 4198</strain>
    </source>
</reference>
<feature type="region of interest" description="Disordered" evidence="3">
    <location>
        <begin position="300"/>
        <end position="321"/>
    </location>
</feature>
<dbReference type="InterPro" id="IPR006597">
    <property type="entry name" value="Sel1-like"/>
</dbReference>
<organism evidence="5 6">
    <name type="scientific">Acaromyces ingoldii</name>
    <dbReference type="NCBI Taxonomy" id="215250"/>
    <lineage>
        <taxon>Eukaryota</taxon>
        <taxon>Fungi</taxon>
        <taxon>Dikarya</taxon>
        <taxon>Basidiomycota</taxon>
        <taxon>Ustilaginomycotina</taxon>
        <taxon>Exobasidiomycetes</taxon>
        <taxon>Exobasidiales</taxon>
        <taxon>Cryptobasidiaceae</taxon>
        <taxon>Acaromyces</taxon>
    </lineage>
</organism>
<dbReference type="FunCoup" id="A0A316YK65">
    <property type="interactions" value="94"/>
</dbReference>
<dbReference type="PANTHER" id="PTHR11102">
    <property type="entry name" value="SEL-1-LIKE PROTEIN"/>
    <property type="match status" value="1"/>
</dbReference>
<evidence type="ECO:0000313" key="6">
    <source>
        <dbReference type="Proteomes" id="UP000245768"/>
    </source>
</evidence>
<proteinExistence type="inferred from homology"/>
<dbReference type="Gene3D" id="1.25.40.10">
    <property type="entry name" value="Tetratricopeptide repeat domain"/>
    <property type="match status" value="3"/>
</dbReference>
<dbReference type="STRING" id="215250.A0A316YK65"/>
<dbReference type="PROSITE" id="PS50005">
    <property type="entry name" value="TPR"/>
    <property type="match status" value="1"/>
</dbReference>
<feature type="compositionally biased region" description="Low complexity" evidence="3">
    <location>
        <begin position="128"/>
        <end position="137"/>
    </location>
</feature>
<feature type="compositionally biased region" description="Acidic residues" evidence="3">
    <location>
        <begin position="1126"/>
        <end position="1146"/>
    </location>
</feature>
<dbReference type="SMART" id="SM00671">
    <property type="entry name" value="SEL1"/>
    <property type="match status" value="7"/>
</dbReference>
<keyword evidence="6" id="KW-1185">Reference proteome</keyword>
<keyword evidence="4" id="KW-0732">Signal</keyword>
<protein>
    <submittedName>
        <fullName evidence="5">Uncharacterized protein</fullName>
    </submittedName>
</protein>
<dbReference type="GO" id="GO:0036503">
    <property type="term" value="P:ERAD pathway"/>
    <property type="evidence" value="ECO:0007669"/>
    <property type="project" value="TreeGrafter"/>
</dbReference>
<evidence type="ECO:0000313" key="5">
    <source>
        <dbReference type="EMBL" id="PWN89817.1"/>
    </source>
</evidence>
<comment type="similarity">
    <text evidence="1">Belongs to the sel-1 family.</text>
</comment>
<feature type="compositionally biased region" description="Low complexity" evidence="3">
    <location>
        <begin position="55"/>
        <end position="64"/>
    </location>
</feature>
<feature type="compositionally biased region" description="Pro residues" evidence="3">
    <location>
        <begin position="307"/>
        <end position="318"/>
    </location>
</feature>
<dbReference type="Pfam" id="PF08238">
    <property type="entry name" value="Sel1"/>
    <property type="match status" value="8"/>
</dbReference>
<dbReference type="EMBL" id="KZ819636">
    <property type="protein sequence ID" value="PWN89817.1"/>
    <property type="molecule type" value="Genomic_DNA"/>
</dbReference>
<feature type="signal peptide" evidence="4">
    <location>
        <begin position="1"/>
        <end position="23"/>
    </location>
</feature>
<feature type="compositionally biased region" description="Low complexity" evidence="3">
    <location>
        <begin position="1081"/>
        <end position="1101"/>
    </location>
</feature>
<gene>
    <name evidence="5" type="ORF">FA10DRAFT_266367</name>
</gene>
<dbReference type="GO" id="GO:0005789">
    <property type="term" value="C:endoplasmic reticulum membrane"/>
    <property type="evidence" value="ECO:0007669"/>
    <property type="project" value="TreeGrafter"/>
</dbReference>
<feature type="compositionally biased region" description="Gly residues" evidence="3">
    <location>
        <begin position="65"/>
        <end position="77"/>
    </location>
</feature>
<evidence type="ECO:0000256" key="1">
    <source>
        <dbReference type="ARBA" id="ARBA00038101"/>
    </source>
</evidence>
<dbReference type="PANTHER" id="PTHR11102:SF147">
    <property type="entry name" value="SEL1L ADAPTOR SUBUNIT OF ERAD E3 UBIQUITIN LIGASE"/>
    <property type="match status" value="1"/>
</dbReference>
<dbReference type="SUPFAM" id="SSF81901">
    <property type="entry name" value="HCP-like"/>
    <property type="match status" value="3"/>
</dbReference>
<feature type="region of interest" description="Disordered" evidence="3">
    <location>
        <begin position="851"/>
        <end position="870"/>
    </location>
</feature>
<evidence type="ECO:0000256" key="3">
    <source>
        <dbReference type="SAM" id="MobiDB-lite"/>
    </source>
</evidence>
<keyword evidence="2" id="KW-0802">TPR repeat</keyword>
<evidence type="ECO:0000256" key="4">
    <source>
        <dbReference type="SAM" id="SignalP"/>
    </source>
</evidence>
<feature type="compositionally biased region" description="Basic residues" evidence="3">
    <location>
        <begin position="138"/>
        <end position="147"/>
    </location>
</feature>
<feature type="chain" id="PRO_5016344398" evidence="4">
    <location>
        <begin position="24"/>
        <end position="1241"/>
    </location>
</feature>
<feature type="region of interest" description="Disordered" evidence="3">
    <location>
        <begin position="55"/>
        <end position="85"/>
    </location>
</feature>
<evidence type="ECO:0000256" key="2">
    <source>
        <dbReference type="PROSITE-ProRule" id="PRU00339"/>
    </source>
</evidence>
<dbReference type="Proteomes" id="UP000245768">
    <property type="component" value="Unassembled WGS sequence"/>
</dbReference>
<sequence length="1241" mass="132416">MRHVVVVLWLPVVLLVAIGVASASAEAAAAAQDQLTAQEAYERALVLLRSTLSNPSGGTRAAAGGTRGAGSHAGAGSGAKSEASKGAAPSERVLASYRDVLSSWSPFSTMQRLYQYLTDYLRLVLGSSSSSEGTSAKKGSRRRASKKKLWETSGAARWDHEASYGDAKDSVEVEQARRWAMARPEQVWPEWDGGDDAFFGPFETSEWDVAKRAMRSDVHRSTTGSSSSKPKKDRAALATAADRRRDEAVGLLTWASGWGDSAASEEEISALPSIDWRHEASRSPSRDEYQSYIDDFLVSSAINDSSSPPPPPPPPPSRPHTDALWVLATHSLWGTHGARPDPARAKACFQRLASLNGNASAHRMLGWLEGGAWGSEGWQLVGAEMPLELLGDEDRQARALTHYTAAAEAGDAIAQSALAFRYHAGVGVPESCGLALLWFQESARDAHKRYTSGPPGGLTLPYTHLRLSDMAGGAYGPGSSAASTGHARLTPAIHASLHSIPSDGSGEHRRLEDFLEFFTYHAERGSTGFALRLARIYYGGSVLGSSESAGRVPRDYEKAREYALRITRQLWPTDSAVVRRGGPAGGVEAQPGQKGHDLKLTKVDETVATHAGVAAGLVGRMWLRGEGVRQDYARAWVWFSRGAEQSDAESFNSLGIMYRDGLGVAKDVKKAVEFFELAAGQGSISSAEACVNLGKFYYEMGEWHNASRYFELAVKLHNQFEAHYYLASINARMARLSGIADSGPASSSSSSSTSMFERIGPPGTASYERCRSAVTMFKYAVERADWGDATFARAERAWHRGFRGMALMGWAMAGERGFEAAQNNVAWVLDRDKQRLRLPAFFGLSAAQGEAGAAGEQQGKEQGGPPRLDGANSTDRLALIHWTRSAAQDNVDAMVKMGDYYYYGLGISPPSSSSSSFSSSSSSSSSKPSVLVPAYDKAAACYAAAADRQTSALAYWNMGWMYESGLGVPRQDFHLAKRYYDMAWETNPSEAYLPVMLSLIKLHLRALWATLLHGDQSALSLFSSYALLGSSSLSGAAGGLGAGIIGGVGVGGAGAGGGVGGAGGAGGGAYTEQQEVEQRAARAAAAAEAAEGNAAGTAAGARGRKRGSSGELADPNLPETYAAGDGDGDDDDAEGAYGSEDDDDDDDTIEGALIVFGLAALAGLVYWRQGVQLRLDRMRRENAALLDQANRGGGAGIQAAHQQQQQQQQQQRDEEDERRRREQQQPFGWPPGEEANHLAGL</sequence>
<dbReference type="RefSeq" id="XP_025377015.1">
    <property type="nucleotide sequence ID" value="XM_025521461.1"/>
</dbReference>
<dbReference type="InParanoid" id="A0A316YK65"/>
<dbReference type="SMART" id="SM00028">
    <property type="entry name" value="TPR"/>
    <property type="match status" value="1"/>
</dbReference>
<feature type="region of interest" description="Disordered" evidence="3">
    <location>
        <begin position="213"/>
        <end position="242"/>
    </location>
</feature>
<dbReference type="GeneID" id="37043377"/>